<proteinExistence type="predicted"/>
<feature type="region of interest" description="Disordered" evidence="2">
    <location>
        <begin position="93"/>
        <end position="124"/>
    </location>
</feature>
<evidence type="ECO:0000313" key="4">
    <source>
        <dbReference type="EMBL" id="GLI39990.1"/>
    </source>
</evidence>
<feature type="region of interest" description="Disordered" evidence="2">
    <location>
        <begin position="293"/>
        <end position="326"/>
    </location>
</feature>
<gene>
    <name evidence="4" type="ORF">GHYDROH2_34910</name>
</gene>
<comment type="caution">
    <text evidence="4">The sequence shown here is derived from an EMBL/GenBank/DDBJ whole genome shotgun (WGS) entry which is preliminary data.</text>
</comment>
<organism evidence="4 5">
    <name type="scientific">Geobacter hydrogenophilus</name>
    <dbReference type="NCBI Taxonomy" id="40983"/>
    <lineage>
        <taxon>Bacteria</taxon>
        <taxon>Pseudomonadati</taxon>
        <taxon>Thermodesulfobacteriota</taxon>
        <taxon>Desulfuromonadia</taxon>
        <taxon>Geobacterales</taxon>
        <taxon>Geobacteraceae</taxon>
        <taxon>Geobacter</taxon>
    </lineage>
</organism>
<evidence type="ECO:0008006" key="6">
    <source>
        <dbReference type="Google" id="ProtNLM"/>
    </source>
</evidence>
<dbReference type="Gene3D" id="1.25.40.10">
    <property type="entry name" value="Tetratricopeptide repeat domain"/>
    <property type="match status" value="1"/>
</dbReference>
<name>A0A9W6LEF3_9BACT</name>
<keyword evidence="1" id="KW-0175">Coiled coil</keyword>
<evidence type="ECO:0000256" key="3">
    <source>
        <dbReference type="SAM" id="SignalP"/>
    </source>
</evidence>
<accession>A0A9W6LEF3</accession>
<feature type="chain" id="PRO_5040733296" description="TPR repeat-containing protein" evidence="3">
    <location>
        <begin position="29"/>
        <end position="467"/>
    </location>
</feature>
<evidence type="ECO:0000313" key="5">
    <source>
        <dbReference type="Proteomes" id="UP001144352"/>
    </source>
</evidence>
<feature type="compositionally biased region" description="Basic and acidic residues" evidence="2">
    <location>
        <begin position="93"/>
        <end position="116"/>
    </location>
</feature>
<feature type="signal peptide" evidence="3">
    <location>
        <begin position="1"/>
        <end position="28"/>
    </location>
</feature>
<sequence>MALKSSFSTNMRGQGLALLLACQLCAVAAYTSEASAGAFDQLQSMTGGSGYIPPVSGPECVSGCGGSDSQGGGDSDNYEGRRGIWGAIDRWQEQREEAQRQEAQRQQQEERQKKQEAFNLNEQGNRAFEKSDWATAVDLYRSAVSKSPNDKVIQENLRRAERELQRLEELRREQSEYRKRMGQLVTVMPAAKPLSKTVKAPQPVVPLPGFSQDQWKEYLAAQDTVARLYAQLNRDGVLSDADAATFYSALRKRNELWTMAAGQPLADDERDTLRLPLPRIVSKTLLSSVMGMVQQGGSSGTSPSPAIKSPDRRLASASNPQSSANDSISTAFAADFFADKITGVLESETGDAIEKVHGEKFKGNYEKMLAVGRIAVAALEGGAPAAGAETVDFLISKIPEPVGPHAGFAVEGGRMYSKVAYQALNRFMVDAAEATGTSFDSEAFWKRFNDELTASQKGVKAWIEFGE</sequence>
<keyword evidence="3" id="KW-0732">Signal</keyword>
<dbReference type="RefSeq" id="WP_214184810.1">
    <property type="nucleotide sequence ID" value="NZ_BSDS01000002.1"/>
</dbReference>
<dbReference type="Proteomes" id="UP001144352">
    <property type="component" value="Unassembled WGS sequence"/>
</dbReference>
<evidence type="ECO:0000256" key="2">
    <source>
        <dbReference type="SAM" id="MobiDB-lite"/>
    </source>
</evidence>
<dbReference type="SUPFAM" id="SSF48452">
    <property type="entry name" value="TPR-like"/>
    <property type="match status" value="1"/>
</dbReference>
<keyword evidence="5" id="KW-1185">Reference proteome</keyword>
<dbReference type="EMBL" id="BSDS01000002">
    <property type="protein sequence ID" value="GLI39990.1"/>
    <property type="molecule type" value="Genomic_DNA"/>
</dbReference>
<reference evidence="4" key="1">
    <citation type="submission" date="2022-12" db="EMBL/GenBank/DDBJ databases">
        <title>Reference genome sequencing for broad-spectrum identification of bacterial and archaeal isolates by mass spectrometry.</title>
        <authorList>
            <person name="Sekiguchi Y."/>
            <person name="Tourlousse D.M."/>
        </authorList>
    </citation>
    <scope>NUCLEOTIDE SEQUENCE</scope>
    <source>
        <strain evidence="4">H2</strain>
    </source>
</reference>
<dbReference type="AlphaFoldDB" id="A0A9W6LEF3"/>
<feature type="compositionally biased region" description="Polar residues" evidence="2">
    <location>
        <begin position="316"/>
        <end position="326"/>
    </location>
</feature>
<protein>
    <recommendedName>
        <fullName evidence="6">TPR repeat-containing protein</fullName>
    </recommendedName>
</protein>
<evidence type="ECO:0000256" key="1">
    <source>
        <dbReference type="SAM" id="Coils"/>
    </source>
</evidence>
<feature type="coiled-coil region" evidence="1">
    <location>
        <begin position="150"/>
        <end position="180"/>
    </location>
</feature>
<dbReference type="InterPro" id="IPR011990">
    <property type="entry name" value="TPR-like_helical_dom_sf"/>
</dbReference>